<comment type="caution">
    <text evidence="3">The sequence shown here is derived from an EMBL/GenBank/DDBJ whole genome shotgun (WGS) entry which is preliminary data.</text>
</comment>
<proteinExistence type="predicted"/>
<organism evidence="3 4">
    <name type="scientific">Hydrogenispora ethanolica</name>
    <dbReference type="NCBI Taxonomy" id="1082276"/>
    <lineage>
        <taxon>Bacteria</taxon>
        <taxon>Bacillati</taxon>
        <taxon>Bacillota</taxon>
        <taxon>Hydrogenispora</taxon>
    </lineage>
</organism>
<feature type="domain" description="RNA-binding S4" evidence="2">
    <location>
        <begin position="143"/>
        <end position="200"/>
    </location>
</feature>
<dbReference type="InterPro" id="IPR036986">
    <property type="entry name" value="S4_RNA-bd_sf"/>
</dbReference>
<dbReference type="Pfam" id="PF01479">
    <property type="entry name" value="S4"/>
    <property type="match status" value="1"/>
</dbReference>
<dbReference type="CDD" id="cd00165">
    <property type="entry name" value="S4"/>
    <property type="match status" value="1"/>
</dbReference>
<dbReference type="GO" id="GO:0003723">
    <property type="term" value="F:RNA binding"/>
    <property type="evidence" value="ECO:0007669"/>
    <property type="project" value="UniProtKB-KW"/>
</dbReference>
<evidence type="ECO:0000256" key="1">
    <source>
        <dbReference type="PROSITE-ProRule" id="PRU00182"/>
    </source>
</evidence>
<evidence type="ECO:0000313" key="3">
    <source>
        <dbReference type="EMBL" id="TCL75142.1"/>
    </source>
</evidence>
<dbReference type="InterPro" id="IPR002942">
    <property type="entry name" value="S4_RNA-bd"/>
</dbReference>
<keyword evidence="1" id="KW-0694">RNA-binding</keyword>
<name>A0A4R1S9F2_HYDET</name>
<protein>
    <recommendedName>
        <fullName evidence="2">RNA-binding S4 domain-containing protein</fullName>
    </recommendedName>
</protein>
<sequence>MNSAEASSGASFLLRSFTEFTERVKGAMEKLCLEWELCDCQNGAVQRHCPNCGRKVWFTDSRQRRHNANGKQIYEYAIYKCENGHTWNRKIGSYSARSRAEGPVRDEAVRPGEFSAETLRVEHCLKRGVPEVAIALRAVRGSWRLDKLLARQIEDWSRERIVSAIEEGRILLDHAVVKPRTLVRTGQVIRILLAAPHSSGDLP</sequence>
<dbReference type="OrthoDB" id="9810886at2"/>
<dbReference type="SMART" id="SM00363">
    <property type="entry name" value="S4"/>
    <property type="match status" value="1"/>
</dbReference>
<dbReference type="EMBL" id="SLUN01000003">
    <property type="protein sequence ID" value="TCL75142.1"/>
    <property type="molecule type" value="Genomic_DNA"/>
</dbReference>
<evidence type="ECO:0000259" key="2">
    <source>
        <dbReference type="SMART" id="SM00363"/>
    </source>
</evidence>
<evidence type="ECO:0000313" key="4">
    <source>
        <dbReference type="Proteomes" id="UP000295008"/>
    </source>
</evidence>
<dbReference type="AlphaFoldDB" id="A0A4R1S9F2"/>
<gene>
    <name evidence="3" type="ORF">EDC14_100373</name>
</gene>
<dbReference type="PROSITE" id="PS50889">
    <property type="entry name" value="S4"/>
    <property type="match status" value="1"/>
</dbReference>
<dbReference type="SUPFAM" id="SSF55174">
    <property type="entry name" value="Alpha-L RNA-binding motif"/>
    <property type="match status" value="1"/>
</dbReference>
<accession>A0A4R1S9F2</accession>
<reference evidence="3 4" key="1">
    <citation type="submission" date="2019-03" db="EMBL/GenBank/DDBJ databases">
        <title>Genomic Encyclopedia of Type Strains, Phase IV (KMG-IV): sequencing the most valuable type-strain genomes for metagenomic binning, comparative biology and taxonomic classification.</title>
        <authorList>
            <person name="Goeker M."/>
        </authorList>
    </citation>
    <scope>NUCLEOTIDE SEQUENCE [LARGE SCALE GENOMIC DNA]</scope>
    <source>
        <strain evidence="3 4">LX-B</strain>
    </source>
</reference>
<dbReference type="Gene3D" id="3.10.290.10">
    <property type="entry name" value="RNA-binding S4 domain"/>
    <property type="match status" value="1"/>
</dbReference>
<dbReference type="Proteomes" id="UP000295008">
    <property type="component" value="Unassembled WGS sequence"/>
</dbReference>
<keyword evidence="4" id="KW-1185">Reference proteome</keyword>